<dbReference type="EMBL" id="CM011685">
    <property type="protein sequence ID" value="TMS12205.1"/>
    <property type="molecule type" value="Genomic_DNA"/>
</dbReference>
<proteinExistence type="predicted"/>
<evidence type="ECO:0000313" key="1">
    <source>
        <dbReference type="EMBL" id="TMS12205.1"/>
    </source>
</evidence>
<accession>A0ACD3QYJ4</accession>
<gene>
    <name evidence="1" type="ORF">E3U43_017163</name>
</gene>
<comment type="caution">
    <text evidence="1">The sequence shown here is derived from an EMBL/GenBank/DDBJ whole genome shotgun (WGS) entry which is preliminary data.</text>
</comment>
<sequence>MNLRIHASSRVPLFCFGTVSNFHMEGNYSRRADSSVTQLCRLKLLDLILSVSATEPRSMEKYFSPALNPSSLRRGAGHPRGPDFTSSLRHGQGPLGNQS</sequence>
<keyword evidence="2" id="KW-1185">Reference proteome</keyword>
<protein>
    <submittedName>
        <fullName evidence="1">Uncharacterized protein</fullName>
    </submittedName>
</protein>
<name>A0ACD3QYJ4_LARCR</name>
<organism evidence="1 2">
    <name type="scientific">Larimichthys crocea</name>
    <name type="common">Large yellow croaker</name>
    <name type="synonym">Pseudosciaena crocea</name>
    <dbReference type="NCBI Taxonomy" id="215358"/>
    <lineage>
        <taxon>Eukaryota</taxon>
        <taxon>Metazoa</taxon>
        <taxon>Chordata</taxon>
        <taxon>Craniata</taxon>
        <taxon>Vertebrata</taxon>
        <taxon>Euteleostomi</taxon>
        <taxon>Actinopterygii</taxon>
        <taxon>Neopterygii</taxon>
        <taxon>Teleostei</taxon>
        <taxon>Neoteleostei</taxon>
        <taxon>Acanthomorphata</taxon>
        <taxon>Eupercaria</taxon>
        <taxon>Sciaenidae</taxon>
        <taxon>Larimichthys</taxon>
    </lineage>
</organism>
<reference evidence="1" key="1">
    <citation type="submission" date="2018-11" db="EMBL/GenBank/DDBJ databases">
        <title>The sequence and de novo assembly of Larimichthys crocea genome using PacBio and Hi-C technologies.</title>
        <authorList>
            <person name="Xu P."/>
            <person name="Chen B."/>
            <person name="Zhou Z."/>
            <person name="Ke Q."/>
            <person name="Wu Y."/>
            <person name="Bai H."/>
            <person name="Pu F."/>
        </authorList>
    </citation>
    <scope>NUCLEOTIDE SEQUENCE</scope>
    <source>
        <tissue evidence="1">Muscle</tissue>
    </source>
</reference>
<dbReference type="Proteomes" id="UP000793456">
    <property type="component" value="Chromosome XII"/>
</dbReference>
<evidence type="ECO:0000313" key="2">
    <source>
        <dbReference type="Proteomes" id="UP000793456"/>
    </source>
</evidence>